<evidence type="ECO:0000313" key="3">
    <source>
        <dbReference type="WBParaSite" id="L893_g29714.t1"/>
    </source>
</evidence>
<name>A0A1I7ZTP0_9BILA</name>
<feature type="region of interest" description="Disordered" evidence="1">
    <location>
        <begin position="1"/>
        <end position="23"/>
    </location>
</feature>
<dbReference type="AlphaFoldDB" id="A0A1I7ZTP0"/>
<dbReference type="WBParaSite" id="L893_g29714.t1">
    <property type="protein sequence ID" value="L893_g29714.t1"/>
    <property type="gene ID" value="L893_g29714"/>
</dbReference>
<feature type="compositionally biased region" description="Polar residues" evidence="1">
    <location>
        <begin position="58"/>
        <end position="69"/>
    </location>
</feature>
<evidence type="ECO:0000256" key="1">
    <source>
        <dbReference type="SAM" id="MobiDB-lite"/>
    </source>
</evidence>
<reference evidence="3" key="1">
    <citation type="submission" date="2016-11" db="UniProtKB">
        <authorList>
            <consortium name="WormBaseParasite"/>
        </authorList>
    </citation>
    <scope>IDENTIFICATION</scope>
</reference>
<evidence type="ECO:0000313" key="2">
    <source>
        <dbReference type="Proteomes" id="UP000095287"/>
    </source>
</evidence>
<keyword evidence="2" id="KW-1185">Reference proteome</keyword>
<organism evidence="2 3">
    <name type="scientific">Steinernema glaseri</name>
    <dbReference type="NCBI Taxonomy" id="37863"/>
    <lineage>
        <taxon>Eukaryota</taxon>
        <taxon>Metazoa</taxon>
        <taxon>Ecdysozoa</taxon>
        <taxon>Nematoda</taxon>
        <taxon>Chromadorea</taxon>
        <taxon>Rhabditida</taxon>
        <taxon>Tylenchina</taxon>
        <taxon>Panagrolaimomorpha</taxon>
        <taxon>Strongyloidoidea</taxon>
        <taxon>Steinernematidae</taxon>
        <taxon>Steinernema</taxon>
    </lineage>
</organism>
<feature type="region of interest" description="Disordered" evidence="1">
    <location>
        <begin position="39"/>
        <end position="76"/>
    </location>
</feature>
<feature type="compositionally biased region" description="Basic and acidic residues" evidence="1">
    <location>
        <begin position="111"/>
        <end position="123"/>
    </location>
</feature>
<protein>
    <submittedName>
        <fullName evidence="3">Uncharacterized protein</fullName>
    </submittedName>
</protein>
<accession>A0A1I7ZTP0</accession>
<sequence length="123" mass="13881">MNPLAGSLSAPRHRRRAPERERAPTAIWQLIVRYHLVKESSAERRPQNEKKGKIRDWSGSTANVTNNNGLRHASTKMDVPGMLLPVRSAVRENFAKDRKEPRLEATIALESQEKDGSQDNKDG</sequence>
<proteinExistence type="predicted"/>
<feature type="compositionally biased region" description="Basic and acidic residues" evidence="1">
    <location>
        <begin position="39"/>
        <end position="56"/>
    </location>
</feature>
<feature type="region of interest" description="Disordered" evidence="1">
    <location>
        <begin position="95"/>
        <end position="123"/>
    </location>
</feature>
<dbReference type="Proteomes" id="UP000095287">
    <property type="component" value="Unplaced"/>
</dbReference>